<evidence type="ECO:0000313" key="2">
    <source>
        <dbReference type="EMBL" id="MFC4727379.1"/>
    </source>
</evidence>
<dbReference type="RefSeq" id="WP_377003394.1">
    <property type="nucleotide sequence ID" value="NZ_JBHSGG010000010.1"/>
</dbReference>
<evidence type="ECO:0000313" key="3">
    <source>
        <dbReference type="Proteomes" id="UP001595892"/>
    </source>
</evidence>
<organism evidence="2 3">
    <name type="scientific">Coralloluteibacterium thermophilum</name>
    <dbReference type="NCBI Taxonomy" id="2707049"/>
    <lineage>
        <taxon>Bacteria</taxon>
        <taxon>Pseudomonadati</taxon>
        <taxon>Pseudomonadota</taxon>
        <taxon>Gammaproteobacteria</taxon>
        <taxon>Lysobacterales</taxon>
        <taxon>Lysobacteraceae</taxon>
        <taxon>Coralloluteibacterium</taxon>
    </lineage>
</organism>
<gene>
    <name evidence="2" type="ORF">ACFO3Q_04245</name>
</gene>
<reference evidence="3" key="1">
    <citation type="journal article" date="2019" name="Int. J. Syst. Evol. Microbiol.">
        <title>The Global Catalogue of Microorganisms (GCM) 10K type strain sequencing project: providing services to taxonomists for standard genome sequencing and annotation.</title>
        <authorList>
            <consortium name="The Broad Institute Genomics Platform"/>
            <consortium name="The Broad Institute Genome Sequencing Center for Infectious Disease"/>
            <person name="Wu L."/>
            <person name="Ma J."/>
        </authorList>
    </citation>
    <scope>NUCLEOTIDE SEQUENCE [LARGE SCALE GENOMIC DNA]</scope>
    <source>
        <strain evidence="3">CGMCC 1.13574</strain>
    </source>
</reference>
<feature type="signal peptide" evidence="1">
    <location>
        <begin position="1"/>
        <end position="22"/>
    </location>
</feature>
<dbReference type="EMBL" id="JBHSGG010000010">
    <property type="protein sequence ID" value="MFC4727379.1"/>
    <property type="molecule type" value="Genomic_DNA"/>
</dbReference>
<dbReference type="GO" id="GO:0016787">
    <property type="term" value="F:hydrolase activity"/>
    <property type="evidence" value="ECO:0007669"/>
    <property type="project" value="UniProtKB-KW"/>
</dbReference>
<proteinExistence type="predicted"/>
<protein>
    <submittedName>
        <fullName evidence="2">Acyloxyacyl hydrolase</fullName>
    </submittedName>
</protein>
<evidence type="ECO:0000256" key="1">
    <source>
        <dbReference type="SAM" id="SignalP"/>
    </source>
</evidence>
<feature type="chain" id="PRO_5045810013" evidence="1">
    <location>
        <begin position="23"/>
        <end position="165"/>
    </location>
</feature>
<keyword evidence="3" id="KW-1185">Reference proteome</keyword>
<dbReference type="Gene3D" id="2.40.160.20">
    <property type="match status" value="1"/>
</dbReference>
<keyword evidence="2" id="KW-0378">Hydrolase</keyword>
<sequence>MHLRALRAPVAALSLLLGFGLAAPASSQNFEIAGGVAKKHEGETTEVFSAHWLPELRRFGNGTLRADVAVYRVQGRDVRDTAWRLSENVNVFGAGARWEHDRGLLLGFAVGVQDGYTDALSGDPQFISQIGWRWNWLTLSVRHISNAGFESPNQGESFVMLGARF</sequence>
<name>A0ABV9NIJ1_9GAMM</name>
<dbReference type="InterPro" id="IPR018550">
    <property type="entry name" value="Lipid-A_deacylase-rel"/>
</dbReference>
<comment type="caution">
    <text evidence="2">The sequence shown here is derived from an EMBL/GenBank/DDBJ whole genome shotgun (WGS) entry which is preliminary data.</text>
</comment>
<dbReference type="Proteomes" id="UP001595892">
    <property type="component" value="Unassembled WGS sequence"/>
</dbReference>
<dbReference type="Pfam" id="PF09411">
    <property type="entry name" value="PagL"/>
    <property type="match status" value="1"/>
</dbReference>
<keyword evidence="1" id="KW-0732">Signal</keyword>
<accession>A0ABV9NIJ1</accession>